<gene>
    <name evidence="1" type="ORF">ENI34_05130</name>
</gene>
<proteinExistence type="predicted"/>
<sequence>MEEVKFTSKKVCPYCGKINIEYLDLSDIFGFIPRYNQRVRANRYVFRCRDCKELFYYTRPLYERETVYKK</sequence>
<dbReference type="EMBL" id="DRIG01000056">
    <property type="protein sequence ID" value="HEC78511.1"/>
    <property type="molecule type" value="Genomic_DNA"/>
</dbReference>
<evidence type="ECO:0000313" key="1">
    <source>
        <dbReference type="EMBL" id="HEC78511.1"/>
    </source>
</evidence>
<dbReference type="AlphaFoldDB" id="A0A9C9EMK4"/>
<organism evidence="1 2">
    <name type="scientific">candidate division WOR-3 bacterium</name>
    <dbReference type="NCBI Taxonomy" id="2052148"/>
    <lineage>
        <taxon>Bacteria</taxon>
        <taxon>Bacteria division WOR-3</taxon>
    </lineage>
</organism>
<protein>
    <submittedName>
        <fullName evidence="1">Uncharacterized protein</fullName>
    </submittedName>
</protein>
<reference evidence="1" key="1">
    <citation type="journal article" date="2020" name="mSystems">
        <title>Genome- and Community-Level Interaction Insights into Carbon Utilization and Element Cycling Functions of Hydrothermarchaeota in Hydrothermal Sediment.</title>
        <authorList>
            <person name="Zhou Z."/>
            <person name="Liu Y."/>
            <person name="Xu W."/>
            <person name="Pan J."/>
            <person name="Luo Z.H."/>
            <person name="Li M."/>
        </authorList>
    </citation>
    <scope>NUCLEOTIDE SEQUENCE</scope>
    <source>
        <strain evidence="1">HyVt-388</strain>
    </source>
</reference>
<accession>A0A9C9EMK4</accession>
<name>A0A9C9EMK4_UNCW3</name>
<evidence type="ECO:0000313" key="2">
    <source>
        <dbReference type="Proteomes" id="UP000885826"/>
    </source>
</evidence>
<comment type="caution">
    <text evidence="1">The sequence shown here is derived from an EMBL/GenBank/DDBJ whole genome shotgun (WGS) entry which is preliminary data.</text>
</comment>
<dbReference type="Proteomes" id="UP000885826">
    <property type="component" value="Unassembled WGS sequence"/>
</dbReference>